<sequence length="656" mass="73252">MNGEKEEPIAIELTQSQYIVGWVCALTEELAAATAMLDNVHLIPIDLNLPSTDDNVYFFGSVGKHNVVVTGLPKGKIGTVSAAVTARTLVGSFPSIKFGFMIGIGGGVPSEDHDIRLGDVVVSSPVRNFPGVVQWDLGKAMDGGTLERTGALNSPPRALLAALTHLESTHEREDSSIPGYLEDLKAKAQKLMRSYGKPDILSDILFSADSPHRNNGSGRGRPGCEACDAAKIIQREDRDEPVTIHYGLIASGNQVIKDADLRDRLNAEFGGQVLCVEMEAAGLMESFPCIVIRGICDYADSHKNKKWQKYAALVAAAYAKELLMVGSQHKAILDWLTPVSYDSQQHSIFNRRQQGTCQWFLQSKEFRQFLQKDSRIMFCEGFPGTGKTILASIVVNYLQHDLGSPPEEKVGLAFVFGDFLQRSHQRPVDILASLTKQLLRDQAYVPQEITETYNKSREISAPSRSHNDNPTFSKMLQQVIISLFTRVFIVIDALDELDEAPSVLREVFNFLEGTSASLFVTSRPNEKIQRMIKCDFEDNSPFKIRAQAEDIELYMDERLSHLKLFSHEVTDYSQETKSQLKIEIKRKVSEVVDGIFLLAKFHIDALEGQTTPRKIREKLETLYQGPDAYAQAYKKTIDRINSQRPELRLLAKRALQ</sequence>
<dbReference type="SUPFAM" id="SSF53167">
    <property type="entry name" value="Purine and uridine phosphorylases"/>
    <property type="match status" value="1"/>
</dbReference>
<dbReference type="PROSITE" id="PS50837">
    <property type="entry name" value="NACHT"/>
    <property type="match status" value="1"/>
</dbReference>
<dbReference type="Gene3D" id="3.40.50.300">
    <property type="entry name" value="P-loop containing nucleotide triphosphate hydrolases"/>
    <property type="match status" value="1"/>
</dbReference>
<dbReference type="AlphaFoldDB" id="A0A2T4CJH8"/>
<dbReference type="PANTHER" id="PTHR46082">
    <property type="entry name" value="ATP/GTP-BINDING PROTEIN-RELATED"/>
    <property type="match status" value="1"/>
</dbReference>
<gene>
    <name evidence="3" type="ORF">M440DRAFT_44104</name>
</gene>
<proteinExistence type="predicted"/>
<dbReference type="GO" id="GO:0003824">
    <property type="term" value="F:catalytic activity"/>
    <property type="evidence" value="ECO:0007669"/>
    <property type="project" value="InterPro"/>
</dbReference>
<dbReference type="OrthoDB" id="195446at2759"/>
<evidence type="ECO:0000313" key="3">
    <source>
        <dbReference type="EMBL" id="PTB81710.1"/>
    </source>
</evidence>
<dbReference type="STRING" id="983965.A0A2T4CJH8"/>
<dbReference type="Pfam" id="PF24883">
    <property type="entry name" value="NPHP3_N"/>
    <property type="match status" value="1"/>
</dbReference>
<dbReference type="InterPro" id="IPR035994">
    <property type="entry name" value="Nucleoside_phosphorylase_sf"/>
</dbReference>
<dbReference type="GO" id="GO:0009116">
    <property type="term" value="P:nucleoside metabolic process"/>
    <property type="evidence" value="ECO:0007669"/>
    <property type="project" value="InterPro"/>
</dbReference>
<protein>
    <submittedName>
        <fullName evidence="3">Purine and uridine phosphorylase</fullName>
    </submittedName>
</protein>
<feature type="domain" description="NACHT" evidence="2">
    <location>
        <begin position="375"/>
        <end position="525"/>
    </location>
</feature>
<evidence type="ECO:0000256" key="1">
    <source>
        <dbReference type="ARBA" id="ARBA00022737"/>
    </source>
</evidence>
<name>A0A2T4CJH8_TRILO</name>
<evidence type="ECO:0000313" key="4">
    <source>
        <dbReference type="Proteomes" id="UP000240760"/>
    </source>
</evidence>
<dbReference type="InterPro" id="IPR027417">
    <property type="entry name" value="P-loop_NTPase"/>
</dbReference>
<feature type="non-terminal residue" evidence="3">
    <location>
        <position position="656"/>
    </location>
</feature>
<reference evidence="3 4" key="1">
    <citation type="submission" date="2016-07" db="EMBL/GenBank/DDBJ databases">
        <title>Multiple horizontal gene transfer events from other fungi enriched the ability of initially mycotrophic Trichoderma (Ascomycota) to feed on dead plant biomass.</title>
        <authorList>
            <consortium name="DOE Joint Genome Institute"/>
            <person name="Aerts A."/>
            <person name="Atanasova L."/>
            <person name="Chenthamara K."/>
            <person name="Zhang J."/>
            <person name="Grujic M."/>
            <person name="Henrissat B."/>
            <person name="Kuo A."/>
            <person name="Salamov A."/>
            <person name="Lipzen A."/>
            <person name="Labutti K."/>
            <person name="Barry K."/>
            <person name="Miao Y."/>
            <person name="Rahimi M.J."/>
            <person name="Shen Q."/>
            <person name="Grigoriev I.V."/>
            <person name="Kubicek C.P."/>
            <person name="Druzhinina I.S."/>
        </authorList>
    </citation>
    <scope>NUCLEOTIDE SEQUENCE [LARGE SCALE GENOMIC DNA]</scope>
    <source>
        <strain evidence="3 4">ATCC 18648</strain>
    </source>
</reference>
<dbReference type="InterPro" id="IPR053137">
    <property type="entry name" value="NLR-like"/>
</dbReference>
<dbReference type="Gene3D" id="3.40.50.1580">
    <property type="entry name" value="Nucleoside phosphorylase domain"/>
    <property type="match status" value="1"/>
</dbReference>
<keyword evidence="1" id="KW-0677">Repeat</keyword>
<organism evidence="3 4">
    <name type="scientific">Trichoderma longibrachiatum ATCC 18648</name>
    <dbReference type="NCBI Taxonomy" id="983965"/>
    <lineage>
        <taxon>Eukaryota</taxon>
        <taxon>Fungi</taxon>
        <taxon>Dikarya</taxon>
        <taxon>Ascomycota</taxon>
        <taxon>Pezizomycotina</taxon>
        <taxon>Sordariomycetes</taxon>
        <taxon>Hypocreomycetidae</taxon>
        <taxon>Hypocreales</taxon>
        <taxon>Hypocreaceae</taxon>
        <taxon>Trichoderma</taxon>
    </lineage>
</organism>
<evidence type="ECO:0000259" key="2">
    <source>
        <dbReference type="PROSITE" id="PS50837"/>
    </source>
</evidence>
<dbReference type="Pfam" id="PF01048">
    <property type="entry name" value="PNP_UDP_1"/>
    <property type="match status" value="1"/>
</dbReference>
<dbReference type="InterPro" id="IPR007111">
    <property type="entry name" value="NACHT_NTPase"/>
</dbReference>
<keyword evidence="4" id="KW-1185">Reference proteome</keyword>
<dbReference type="EMBL" id="KZ679126">
    <property type="protein sequence ID" value="PTB81710.1"/>
    <property type="molecule type" value="Genomic_DNA"/>
</dbReference>
<accession>A0A2T4CJH8</accession>
<dbReference type="SUPFAM" id="SSF52540">
    <property type="entry name" value="P-loop containing nucleoside triphosphate hydrolases"/>
    <property type="match status" value="1"/>
</dbReference>
<dbReference type="Proteomes" id="UP000240760">
    <property type="component" value="Unassembled WGS sequence"/>
</dbReference>
<dbReference type="InterPro" id="IPR056884">
    <property type="entry name" value="NPHP3-like_N"/>
</dbReference>
<dbReference type="InterPro" id="IPR000845">
    <property type="entry name" value="Nucleoside_phosphorylase_d"/>
</dbReference>
<dbReference type="PANTHER" id="PTHR46082:SF11">
    <property type="entry name" value="AAA+ ATPASE DOMAIN-CONTAINING PROTEIN-RELATED"/>
    <property type="match status" value="1"/>
</dbReference>